<dbReference type="Proteomes" id="UP001610100">
    <property type="component" value="Unassembled WGS sequence"/>
</dbReference>
<dbReference type="RefSeq" id="WP_344741696.1">
    <property type="nucleotide sequence ID" value="NZ_BAABAY010000006.1"/>
</dbReference>
<dbReference type="EMBL" id="JBAWKB010000004">
    <property type="protein sequence ID" value="MFH6772823.1"/>
    <property type="molecule type" value="Genomic_DNA"/>
</dbReference>
<accession>A0ABW7N2B9</accession>
<proteinExistence type="predicted"/>
<evidence type="ECO:0000313" key="1">
    <source>
        <dbReference type="EMBL" id="MFH6772823.1"/>
    </source>
</evidence>
<name>A0ABW7N2B9_9FLAO</name>
<protein>
    <submittedName>
        <fullName evidence="1">Uncharacterized protein</fullName>
    </submittedName>
</protein>
<evidence type="ECO:0000313" key="2">
    <source>
        <dbReference type="Proteomes" id="UP001610100"/>
    </source>
</evidence>
<comment type="caution">
    <text evidence="1">The sequence shown here is derived from an EMBL/GenBank/DDBJ whole genome shotgun (WGS) entry which is preliminary data.</text>
</comment>
<organism evidence="1 2">
    <name type="scientific">Gaetbulibacter aestuarii</name>
    <dbReference type="NCBI Taxonomy" id="1502358"/>
    <lineage>
        <taxon>Bacteria</taxon>
        <taxon>Pseudomonadati</taxon>
        <taxon>Bacteroidota</taxon>
        <taxon>Flavobacteriia</taxon>
        <taxon>Flavobacteriales</taxon>
        <taxon>Flavobacteriaceae</taxon>
        <taxon>Gaetbulibacter</taxon>
    </lineage>
</organism>
<gene>
    <name evidence="1" type="ORF">V8G58_12845</name>
</gene>
<reference evidence="1 2" key="1">
    <citation type="submission" date="2024-02" db="EMBL/GenBank/DDBJ databases">
        <title>A Gaetbulibacter species isolated from tidal flats and genomic insights of their niches.</title>
        <authorList>
            <person name="Ye Y."/>
        </authorList>
    </citation>
    <scope>NUCLEOTIDE SEQUENCE [LARGE SCALE GENOMIC DNA]</scope>
    <source>
        <strain evidence="1 2">KYW382</strain>
    </source>
</reference>
<keyword evidence="2" id="KW-1185">Reference proteome</keyword>
<sequence>MGTLRNFGEFRQKELKVYNHTVNNFSRVFDANICGYIPNNSGKIFEIRDYHDIGEAGINYLLSIKEELKFFQRDFYNWKSPESIAEIIDEDVDLVLEYAKKYFVTPEGIPLERAKLGEDGYNINSRREKFSSFQVLRDIQIAKRYELLRKINKL</sequence>